<protein>
    <submittedName>
        <fullName evidence="1">Uncharacterized protein</fullName>
    </submittedName>
</protein>
<accession>A0A840A1I0</accession>
<dbReference type="EMBL" id="JACIDK010000004">
    <property type="protein sequence ID" value="MBB3892456.1"/>
    <property type="molecule type" value="Genomic_DNA"/>
</dbReference>
<name>A0A840A1I0_9CAUL</name>
<dbReference type="AlphaFoldDB" id="A0A840A1I0"/>
<comment type="caution">
    <text evidence="1">The sequence shown here is derived from an EMBL/GenBank/DDBJ whole genome shotgun (WGS) entry which is preliminary data.</text>
</comment>
<gene>
    <name evidence="1" type="ORF">GGQ61_003189</name>
</gene>
<dbReference type="Proteomes" id="UP000530564">
    <property type="component" value="Unassembled WGS sequence"/>
</dbReference>
<proteinExistence type="predicted"/>
<keyword evidence="2" id="KW-1185">Reference proteome</keyword>
<evidence type="ECO:0000313" key="1">
    <source>
        <dbReference type="EMBL" id="MBB3892456.1"/>
    </source>
</evidence>
<evidence type="ECO:0000313" key="2">
    <source>
        <dbReference type="Proteomes" id="UP000530564"/>
    </source>
</evidence>
<reference evidence="1 2" key="1">
    <citation type="submission" date="2020-08" db="EMBL/GenBank/DDBJ databases">
        <title>Genomic Encyclopedia of Type Strains, Phase IV (KMG-IV): sequencing the most valuable type-strain genomes for metagenomic binning, comparative biology and taxonomic classification.</title>
        <authorList>
            <person name="Goeker M."/>
        </authorList>
    </citation>
    <scope>NUCLEOTIDE SEQUENCE [LARGE SCALE GENOMIC DNA]</scope>
    <source>
        <strain evidence="1 2">DSM 21793</strain>
    </source>
</reference>
<organism evidence="1 2">
    <name type="scientific">Phenylobacterium haematophilum</name>
    <dbReference type="NCBI Taxonomy" id="98513"/>
    <lineage>
        <taxon>Bacteria</taxon>
        <taxon>Pseudomonadati</taxon>
        <taxon>Pseudomonadota</taxon>
        <taxon>Alphaproteobacteria</taxon>
        <taxon>Caulobacterales</taxon>
        <taxon>Caulobacteraceae</taxon>
        <taxon>Phenylobacterium</taxon>
    </lineage>
</organism>
<dbReference type="RefSeq" id="WP_183774708.1">
    <property type="nucleotide sequence ID" value="NZ_JACIDK010000004.1"/>
</dbReference>
<sequence length="71" mass="8114">MKLWGLISIELNVGDYVEAAEHQRRLEALLAQVRAVYPGAKLQMRERRERRPTPAVRALPAELAVGRHAER</sequence>